<dbReference type="AlphaFoldDB" id="A0A1F7UT43"/>
<comment type="caution">
    <text evidence="1">The sequence shown here is derived from an EMBL/GenBank/DDBJ whole genome shotgun (WGS) entry which is preliminary data.</text>
</comment>
<name>A0A1F7UT43_9BACT</name>
<evidence type="ECO:0000313" key="1">
    <source>
        <dbReference type="EMBL" id="OGL80888.1"/>
    </source>
</evidence>
<dbReference type="EMBL" id="MGEK01000038">
    <property type="protein sequence ID" value="OGL80888.1"/>
    <property type="molecule type" value="Genomic_DNA"/>
</dbReference>
<proteinExistence type="predicted"/>
<accession>A0A1F7UT43</accession>
<gene>
    <name evidence="1" type="ORF">A2936_00580</name>
</gene>
<dbReference type="Proteomes" id="UP000176846">
    <property type="component" value="Unassembled WGS sequence"/>
</dbReference>
<organism evidence="1 2">
    <name type="scientific">Candidatus Uhrbacteria bacterium RIFCSPLOWO2_01_FULL_47_25</name>
    <dbReference type="NCBI Taxonomy" id="1802402"/>
    <lineage>
        <taxon>Bacteria</taxon>
        <taxon>Candidatus Uhriibacteriota</taxon>
    </lineage>
</organism>
<reference evidence="1 2" key="1">
    <citation type="journal article" date="2016" name="Nat. Commun.">
        <title>Thousands of microbial genomes shed light on interconnected biogeochemical processes in an aquifer system.</title>
        <authorList>
            <person name="Anantharaman K."/>
            <person name="Brown C.T."/>
            <person name="Hug L.A."/>
            <person name="Sharon I."/>
            <person name="Castelle C.J."/>
            <person name="Probst A.J."/>
            <person name="Thomas B.C."/>
            <person name="Singh A."/>
            <person name="Wilkins M.J."/>
            <person name="Karaoz U."/>
            <person name="Brodie E.L."/>
            <person name="Williams K.H."/>
            <person name="Hubbard S.S."/>
            <person name="Banfield J.F."/>
        </authorList>
    </citation>
    <scope>NUCLEOTIDE SEQUENCE [LARGE SCALE GENOMIC DNA]</scope>
</reference>
<sequence length="103" mass="11658">MILKSTNRGGVVIHLDPCGKARRHEIQLLPLLGVAVAGKQLAKQQTPKIVQRLHRLDTFSKEELDIVSKVEVAPMSHVHNGSELLIDYINEDHPRFRHLRDLA</sequence>
<protein>
    <submittedName>
        <fullName evidence="1">Uncharacterized protein</fullName>
    </submittedName>
</protein>
<evidence type="ECO:0000313" key="2">
    <source>
        <dbReference type="Proteomes" id="UP000176846"/>
    </source>
</evidence>